<organism evidence="2 3">
    <name type="scientific">Geobacter sulfurreducens (strain ATCC 51573 / DSM 12127 / PCA)</name>
    <dbReference type="NCBI Taxonomy" id="243231"/>
    <lineage>
        <taxon>Bacteria</taxon>
        <taxon>Pseudomonadati</taxon>
        <taxon>Thermodesulfobacteriota</taxon>
        <taxon>Desulfuromonadia</taxon>
        <taxon>Geobacterales</taxon>
        <taxon>Geobacteraceae</taxon>
        <taxon>Geobacter</taxon>
    </lineage>
</organism>
<dbReference type="SUPFAM" id="SSF52540">
    <property type="entry name" value="P-loop containing nucleoside triphosphate hydrolases"/>
    <property type="match status" value="1"/>
</dbReference>
<gene>
    <name evidence="2" type="ordered locus">GSU3488</name>
</gene>
<dbReference type="Pfam" id="PF07693">
    <property type="entry name" value="KAP_NTPase"/>
    <property type="match status" value="1"/>
</dbReference>
<feature type="domain" description="KAP NTPase" evidence="1">
    <location>
        <begin position="25"/>
        <end position="76"/>
    </location>
</feature>
<accession>I7FI92</accession>
<dbReference type="HOGENOM" id="CLU_2553434_0_0_7"/>
<dbReference type="RefSeq" id="WP_010941224.1">
    <property type="nucleotide sequence ID" value="NC_002939.5"/>
</dbReference>
<dbReference type="EnsemblBacteria" id="AFP20393">
    <property type="protein sequence ID" value="AFP20393"/>
    <property type="gene ID" value="GSU3488"/>
</dbReference>
<dbReference type="EMBL" id="AE017180">
    <property type="protein sequence ID" value="AFP20393.1"/>
    <property type="molecule type" value="Genomic_DNA"/>
</dbReference>
<name>I7FI92_GEOSL</name>
<proteinExistence type="predicted"/>
<keyword evidence="3" id="KW-1185">Reference proteome</keyword>
<dbReference type="InterPro" id="IPR011646">
    <property type="entry name" value="KAP_P-loop"/>
</dbReference>
<protein>
    <recommendedName>
        <fullName evidence="1">KAP NTPase domain-containing protein</fullName>
    </recommendedName>
</protein>
<dbReference type="KEGG" id="gsu:GSU3488"/>
<reference evidence="2 3" key="2">
    <citation type="journal article" date="2012" name="BMC Genomics">
        <title>Comparative genomic analysis of Geobacter sulfurreducens KN400, a strain with enhanced capacity for extracellular electron transfer and electricity production.</title>
        <authorList>
            <person name="Butler J.E."/>
            <person name="Young N.D."/>
            <person name="Aklujkar M."/>
            <person name="Lovley D.R."/>
        </authorList>
    </citation>
    <scope>NUCLEOTIDE SEQUENCE [LARGE SCALE GENOMIC DNA]</scope>
    <source>
        <strain evidence="3">ATCC 51573 / DSM 12127 / PCA</strain>
    </source>
</reference>
<dbReference type="AlphaFoldDB" id="I7FI92"/>
<evidence type="ECO:0000259" key="1">
    <source>
        <dbReference type="Pfam" id="PF07693"/>
    </source>
</evidence>
<dbReference type="InParanoid" id="I7FI92"/>
<reference evidence="2 3" key="1">
    <citation type="journal article" date="2003" name="Science">
        <title>Genome of Geobacter sulfurreducens: metal reduction in subsurface environments.</title>
        <authorList>
            <person name="Methe B.A."/>
            <person name="Nelson K.E."/>
            <person name="Eisen J.A."/>
            <person name="Paulsen I.T."/>
            <person name="Nelson W."/>
            <person name="Heidelberg J.F."/>
            <person name="Wu D."/>
            <person name="Wu M."/>
            <person name="Ward N."/>
            <person name="Beanan M.J."/>
            <person name="Dodson R.J."/>
            <person name="Madupu R."/>
            <person name="Brinkac L.M."/>
            <person name="Daugherty S.C."/>
            <person name="DeBoy R.T."/>
            <person name="Durkin A.S."/>
            <person name="Gwinn M."/>
            <person name="Kolonay J.F."/>
            <person name="Sullivan S.A."/>
            <person name="Haft D.H."/>
            <person name="Selengut J."/>
            <person name="Davidsen T.M."/>
            <person name="Zafar N."/>
            <person name="White O."/>
            <person name="Tran B."/>
            <person name="Romero C."/>
            <person name="Forberger H.A."/>
            <person name="Weidman J."/>
            <person name="Khouri H."/>
            <person name="Feldblyum T.V."/>
            <person name="Utterback T.R."/>
            <person name="Van Aken S.E."/>
            <person name="Lovley D.R."/>
            <person name="Fraser C.M."/>
        </authorList>
    </citation>
    <scope>NUCLEOTIDE SEQUENCE [LARGE SCALE GENOMIC DNA]</scope>
    <source>
        <strain evidence="3">ATCC 51573 / DSM 12127 / PCA</strain>
    </source>
</reference>
<dbReference type="Proteomes" id="UP000000577">
    <property type="component" value="Chromosome"/>
</dbReference>
<sequence>MADNMNYSSDAPISSPDKDRFSRWPFSKRISEVIAKRTDPSSIVIGLYGAWGDGKTTVLNFIEEALKTESNVICISRLLKLK</sequence>
<dbReference type="InterPro" id="IPR027417">
    <property type="entry name" value="P-loop_NTPase"/>
</dbReference>
<dbReference type="OrthoDB" id="9806479at2"/>
<dbReference type="eggNOG" id="COG4928">
    <property type="taxonomic scope" value="Bacteria"/>
</dbReference>
<evidence type="ECO:0000313" key="2">
    <source>
        <dbReference type="EMBL" id="AFP20393.1"/>
    </source>
</evidence>
<evidence type="ECO:0000313" key="3">
    <source>
        <dbReference type="Proteomes" id="UP000000577"/>
    </source>
</evidence>